<organism evidence="3 4">
    <name type="scientific">Solidesulfovibrio carbinolicus</name>
    <dbReference type="NCBI Taxonomy" id="296842"/>
    <lineage>
        <taxon>Bacteria</taxon>
        <taxon>Pseudomonadati</taxon>
        <taxon>Thermodesulfobacteriota</taxon>
        <taxon>Desulfovibrionia</taxon>
        <taxon>Desulfovibrionales</taxon>
        <taxon>Desulfovibrionaceae</taxon>
        <taxon>Solidesulfovibrio</taxon>
    </lineage>
</organism>
<dbReference type="EMBL" id="CP026538">
    <property type="protein sequence ID" value="QAZ66745.1"/>
    <property type="molecule type" value="Genomic_DNA"/>
</dbReference>
<dbReference type="InterPro" id="IPR015378">
    <property type="entry name" value="Transposase-like_Mu_C"/>
</dbReference>
<dbReference type="Gene3D" id="1.10.10.10">
    <property type="entry name" value="Winged helix-like DNA-binding domain superfamily/Winged helix DNA-binding domain"/>
    <property type="match status" value="1"/>
</dbReference>
<dbReference type="InterPro" id="IPR003314">
    <property type="entry name" value="Mu-type_HTH"/>
</dbReference>
<gene>
    <name evidence="3" type="ORF">C3Y92_05605</name>
</gene>
<evidence type="ECO:0000259" key="2">
    <source>
        <dbReference type="PROSITE" id="PS51702"/>
    </source>
</evidence>
<name>A0A4P6HIT7_9BACT</name>
<evidence type="ECO:0000313" key="4">
    <source>
        <dbReference type="Proteomes" id="UP000293296"/>
    </source>
</evidence>
<dbReference type="InterPro" id="IPR036388">
    <property type="entry name" value="WH-like_DNA-bd_sf"/>
</dbReference>
<dbReference type="GO" id="GO:0003677">
    <property type="term" value="F:DNA binding"/>
    <property type="evidence" value="ECO:0007669"/>
    <property type="project" value="InterPro"/>
</dbReference>
<protein>
    <submittedName>
        <fullName evidence="3">Transposase</fullName>
    </submittedName>
</protein>
<dbReference type="SUPFAM" id="SSF53098">
    <property type="entry name" value="Ribonuclease H-like"/>
    <property type="match status" value="1"/>
</dbReference>
<feature type="domain" description="Integrase catalytic" evidence="1">
    <location>
        <begin position="237"/>
        <end position="456"/>
    </location>
</feature>
<sequence>MQDSYTVKEIAQAMEVTERAAHARAVKESWPFEEQSCRGGRRRLYVAVSLPAEVQDALTAYEGASLPAAVAADETALTEDQRRGALARADLVRLYTEAMARAPRKGIAQKEFLSAYRAGVWPKIKEVLGDAVSAQSLERWKLKLRRTGSALSLADTRGGVHVEPILTVAHQTIITALVRHPNQPNIAEVCREALKAFKPAGLPPCSEITIHRFVKKWIAKNYGEFVYSRKGKKAWNDECCPYIVRDYTKIGVGDILVADGHALNFETIDPETGKGTRMELVLWYDMASSYPLGWEILPTENTQAIASALRRACLRLGKFPKVAYLDNGRAFKGKFFTGVDLEQCGLGGVFQVLGIATIFAWPYHGQSKTIERFFRSFGELERWCPSYVGTSIATKPPRLKRGETLHRKVYEAMGYRPLTLEETHAAVAMWFDDYVGRPQRGHLKGRSPLEVFQEGAGPGLTDADLLKLRLCMLSKAVRHIEQNGVKLFGQHYRHPFLHSLRHPVLVRYDDQDRRTVLVYDQAGKNLICEATPAPSVHPAAALLGTTEDKAVLESEIAYKKALENHVTADARDFLNTVVLPETQHRMRLVAAKDAAKAAPAVSSAPRTPDVKSIEAAKSAARAKLEAAPTYVPPAQMPAIVSELDRYEYLFNLAVRDGVALREPDADWMARYEQTEEYAACAAGRYARLRTVYERRRKAANGGGDA</sequence>
<dbReference type="GO" id="GO:0015074">
    <property type="term" value="P:DNA integration"/>
    <property type="evidence" value="ECO:0007669"/>
    <property type="project" value="InterPro"/>
</dbReference>
<feature type="domain" description="HTH Mu-type" evidence="2">
    <location>
        <begin position="1"/>
        <end position="66"/>
    </location>
</feature>
<dbReference type="InterPro" id="IPR009061">
    <property type="entry name" value="DNA-bd_dom_put_sf"/>
</dbReference>
<dbReference type="SUPFAM" id="SSF46955">
    <property type="entry name" value="Putative DNA-binding domain"/>
    <property type="match status" value="1"/>
</dbReference>
<dbReference type="KEGG" id="dcb:C3Y92_05605"/>
<dbReference type="Proteomes" id="UP000293296">
    <property type="component" value="Chromosome"/>
</dbReference>
<accession>A0A4P6HIT7</accession>
<dbReference type="OrthoDB" id="9794201at2"/>
<proteinExistence type="predicted"/>
<keyword evidence="4" id="KW-1185">Reference proteome</keyword>
<dbReference type="PROSITE" id="PS51702">
    <property type="entry name" value="HTH_MU"/>
    <property type="match status" value="1"/>
</dbReference>
<dbReference type="InterPro" id="IPR009004">
    <property type="entry name" value="Transposase_Mu_C"/>
</dbReference>
<dbReference type="PROSITE" id="PS50994">
    <property type="entry name" value="INTEGRASE"/>
    <property type="match status" value="1"/>
</dbReference>
<evidence type="ECO:0000313" key="3">
    <source>
        <dbReference type="EMBL" id="QAZ66745.1"/>
    </source>
</evidence>
<dbReference type="SUPFAM" id="SSF50610">
    <property type="entry name" value="mu transposase, C-terminal domain"/>
    <property type="match status" value="1"/>
</dbReference>
<dbReference type="AlphaFoldDB" id="A0A4P6HIT7"/>
<dbReference type="Pfam" id="PF09299">
    <property type="entry name" value="Mu-transpos_C"/>
    <property type="match status" value="1"/>
</dbReference>
<dbReference type="RefSeq" id="WP_129350424.1">
    <property type="nucleotide sequence ID" value="NZ_CP026538.1"/>
</dbReference>
<dbReference type="InterPro" id="IPR001584">
    <property type="entry name" value="Integrase_cat-core"/>
</dbReference>
<dbReference type="InterPro" id="IPR036397">
    <property type="entry name" value="RNaseH_sf"/>
</dbReference>
<reference evidence="3 4" key="1">
    <citation type="submission" date="2018-02" db="EMBL/GenBank/DDBJ databases">
        <title>Genome sequence of Desulfovibrio carbinolicus DSM 3852.</title>
        <authorList>
            <person name="Wilbanks E."/>
            <person name="Skennerton C.T."/>
            <person name="Orphan V.J."/>
        </authorList>
    </citation>
    <scope>NUCLEOTIDE SEQUENCE [LARGE SCALE GENOMIC DNA]</scope>
    <source>
        <strain evidence="3 4">DSM 3852</strain>
    </source>
</reference>
<dbReference type="Gene3D" id="3.30.420.10">
    <property type="entry name" value="Ribonuclease H-like superfamily/Ribonuclease H"/>
    <property type="match status" value="1"/>
</dbReference>
<evidence type="ECO:0000259" key="1">
    <source>
        <dbReference type="PROSITE" id="PS50994"/>
    </source>
</evidence>
<dbReference type="InterPro" id="IPR012337">
    <property type="entry name" value="RNaseH-like_sf"/>
</dbReference>